<reference evidence="1" key="1">
    <citation type="submission" date="2021-02" db="EMBL/GenBank/DDBJ databases">
        <authorList>
            <person name="Nowell W R."/>
        </authorList>
    </citation>
    <scope>NUCLEOTIDE SEQUENCE</scope>
</reference>
<feature type="non-terminal residue" evidence="1">
    <location>
        <position position="1"/>
    </location>
</feature>
<name>A0A8S2G0H6_9BILA</name>
<comment type="caution">
    <text evidence="1">The sequence shown here is derived from an EMBL/GenBank/DDBJ whole genome shotgun (WGS) entry which is preliminary data.</text>
</comment>
<protein>
    <submittedName>
        <fullName evidence="1">Uncharacterized protein</fullName>
    </submittedName>
</protein>
<gene>
    <name evidence="1" type="ORF">OVA965_LOCUS41994</name>
    <name evidence="2" type="ORF">TMI583_LOCUS43775</name>
</gene>
<proteinExistence type="predicted"/>
<dbReference type="EMBL" id="CAJOBA010073889">
    <property type="protein sequence ID" value="CAF4406812.1"/>
    <property type="molecule type" value="Genomic_DNA"/>
</dbReference>
<accession>A0A8S2G0H6</accession>
<dbReference type="EMBL" id="CAJNOK010050192">
    <property type="protein sequence ID" value="CAF1599156.1"/>
    <property type="molecule type" value="Genomic_DNA"/>
</dbReference>
<evidence type="ECO:0000313" key="2">
    <source>
        <dbReference type="EMBL" id="CAF4406812.1"/>
    </source>
</evidence>
<dbReference type="AlphaFoldDB" id="A0A8S2G0H6"/>
<dbReference type="Proteomes" id="UP000682733">
    <property type="component" value="Unassembled WGS sequence"/>
</dbReference>
<dbReference type="Proteomes" id="UP000677228">
    <property type="component" value="Unassembled WGS sequence"/>
</dbReference>
<sequence>PILERTKRGAGAGNCNGGRKTYKTFCYGHRNGDRGREADVQKCFDRLYARKVQPWGCQTLTEGRCRCTVDSSYIFGANGRWSQTFREAREKLYQGCGGFTNNIMERYEGTLYLTATC</sequence>
<organism evidence="1 3">
    <name type="scientific">Didymodactylos carnosus</name>
    <dbReference type="NCBI Taxonomy" id="1234261"/>
    <lineage>
        <taxon>Eukaryota</taxon>
        <taxon>Metazoa</taxon>
        <taxon>Spiralia</taxon>
        <taxon>Gnathifera</taxon>
        <taxon>Rotifera</taxon>
        <taxon>Eurotatoria</taxon>
        <taxon>Bdelloidea</taxon>
        <taxon>Philodinida</taxon>
        <taxon>Philodinidae</taxon>
        <taxon>Didymodactylos</taxon>
    </lineage>
</organism>
<evidence type="ECO:0000313" key="1">
    <source>
        <dbReference type="EMBL" id="CAF1599156.1"/>
    </source>
</evidence>
<evidence type="ECO:0000313" key="3">
    <source>
        <dbReference type="Proteomes" id="UP000677228"/>
    </source>
</evidence>